<dbReference type="EMBL" id="CM056795">
    <property type="protein sequence ID" value="KAJ8720535.1"/>
    <property type="molecule type" value="Genomic_DNA"/>
</dbReference>
<gene>
    <name evidence="1" type="ORF">PYW08_006000</name>
</gene>
<comment type="caution">
    <text evidence="1">The sequence shown here is derived from an EMBL/GenBank/DDBJ whole genome shotgun (WGS) entry which is preliminary data.</text>
</comment>
<protein>
    <submittedName>
        <fullName evidence="1">Uncharacterized protein</fullName>
    </submittedName>
</protein>
<proteinExistence type="predicted"/>
<name>A0ACC2QLE4_9NEOP</name>
<organism evidence="1 2">
    <name type="scientific">Mythimna loreyi</name>
    <dbReference type="NCBI Taxonomy" id="667449"/>
    <lineage>
        <taxon>Eukaryota</taxon>
        <taxon>Metazoa</taxon>
        <taxon>Ecdysozoa</taxon>
        <taxon>Arthropoda</taxon>
        <taxon>Hexapoda</taxon>
        <taxon>Insecta</taxon>
        <taxon>Pterygota</taxon>
        <taxon>Neoptera</taxon>
        <taxon>Endopterygota</taxon>
        <taxon>Lepidoptera</taxon>
        <taxon>Glossata</taxon>
        <taxon>Ditrysia</taxon>
        <taxon>Noctuoidea</taxon>
        <taxon>Noctuidae</taxon>
        <taxon>Noctuinae</taxon>
        <taxon>Hadenini</taxon>
        <taxon>Mythimna</taxon>
    </lineage>
</organism>
<reference evidence="1" key="1">
    <citation type="submission" date="2023-03" db="EMBL/GenBank/DDBJ databases">
        <title>Chromosome-level genomes of two armyworms, Mythimna separata and Mythimna loreyi, provide insights into the biosynthesis and reception of sex pheromones.</title>
        <authorList>
            <person name="Zhao H."/>
        </authorList>
    </citation>
    <scope>NUCLEOTIDE SEQUENCE</scope>
    <source>
        <strain evidence="1">BeijingLab</strain>
    </source>
</reference>
<accession>A0ACC2QLE4</accession>
<sequence>MLDDMDLCILNNGCPTRRSLPGQQKSCVDLTFYSAELASSTHWECTSLSHGSDHYPIVISLINRMYLEKTFPPLLKYNLSKPDWSKFASLLDQKIDTLPNLNSSLLSNLFDHCHAKS</sequence>
<dbReference type="Proteomes" id="UP001231649">
    <property type="component" value="Chromosome 19"/>
</dbReference>
<evidence type="ECO:0000313" key="1">
    <source>
        <dbReference type="EMBL" id="KAJ8720535.1"/>
    </source>
</evidence>
<keyword evidence="2" id="KW-1185">Reference proteome</keyword>
<evidence type="ECO:0000313" key="2">
    <source>
        <dbReference type="Proteomes" id="UP001231649"/>
    </source>
</evidence>